<feature type="domain" description="Alpha/beta hydrolase fold-3" evidence="2">
    <location>
        <begin position="102"/>
        <end position="301"/>
    </location>
</feature>
<reference evidence="4" key="1">
    <citation type="journal article" date="2019" name="Int. J. Syst. Evol. Microbiol.">
        <title>The Global Catalogue of Microorganisms (GCM) 10K type strain sequencing project: providing services to taxonomists for standard genome sequencing and annotation.</title>
        <authorList>
            <consortium name="The Broad Institute Genomics Platform"/>
            <consortium name="The Broad Institute Genome Sequencing Center for Infectious Disease"/>
            <person name="Wu L."/>
            <person name="Ma J."/>
        </authorList>
    </citation>
    <scope>NUCLEOTIDE SEQUENCE [LARGE SCALE GENOMIC DNA]</scope>
    <source>
        <strain evidence="4">KCTC 33575</strain>
    </source>
</reference>
<dbReference type="InterPro" id="IPR050300">
    <property type="entry name" value="GDXG_lipolytic_enzyme"/>
</dbReference>
<dbReference type="SUPFAM" id="SSF53474">
    <property type="entry name" value="alpha/beta-Hydrolases"/>
    <property type="match status" value="1"/>
</dbReference>
<comment type="caution">
    <text evidence="3">The sequence shown here is derived from an EMBL/GenBank/DDBJ whole genome shotgun (WGS) entry which is preliminary data.</text>
</comment>
<proteinExistence type="predicted"/>
<name>A0ABW5WXI4_9STAP</name>
<dbReference type="PANTHER" id="PTHR48081">
    <property type="entry name" value="AB HYDROLASE SUPERFAMILY PROTEIN C4A8.06C"/>
    <property type="match status" value="1"/>
</dbReference>
<dbReference type="RefSeq" id="WP_377774174.1">
    <property type="nucleotide sequence ID" value="NZ_JBHUOQ010000004.1"/>
</dbReference>
<dbReference type="Proteomes" id="UP001597519">
    <property type="component" value="Unassembled WGS sequence"/>
</dbReference>
<keyword evidence="1 3" id="KW-0378">Hydrolase</keyword>
<accession>A0ABW5WXI4</accession>
<organism evidence="3 4">
    <name type="scientific">Corticicoccus populi</name>
    <dbReference type="NCBI Taxonomy" id="1812821"/>
    <lineage>
        <taxon>Bacteria</taxon>
        <taxon>Bacillati</taxon>
        <taxon>Bacillota</taxon>
        <taxon>Bacilli</taxon>
        <taxon>Bacillales</taxon>
        <taxon>Staphylococcaceae</taxon>
        <taxon>Corticicoccus</taxon>
    </lineage>
</organism>
<gene>
    <name evidence="3" type="ORF">ACFSX4_10035</name>
</gene>
<dbReference type="PANTHER" id="PTHR48081:SF8">
    <property type="entry name" value="ALPHA_BETA HYDROLASE FOLD-3 DOMAIN-CONTAINING PROTEIN-RELATED"/>
    <property type="match status" value="1"/>
</dbReference>
<dbReference type="Pfam" id="PF07859">
    <property type="entry name" value="Abhydrolase_3"/>
    <property type="match status" value="1"/>
</dbReference>
<evidence type="ECO:0000256" key="1">
    <source>
        <dbReference type="ARBA" id="ARBA00022801"/>
    </source>
</evidence>
<evidence type="ECO:0000313" key="4">
    <source>
        <dbReference type="Proteomes" id="UP001597519"/>
    </source>
</evidence>
<evidence type="ECO:0000259" key="2">
    <source>
        <dbReference type="Pfam" id="PF07859"/>
    </source>
</evidence>
<dbReference type="InterPro" id="IPR029058">
    <property type="entry name" value="AB_hydrolase_fold"/>
</dbReference>
<dbReference type="InterPro" id="IPR013094">
    <property type="entry name" value="AB_hydrolase_3"/>
</dbReference>
<dbReference type="Gene3D" id="3.40.50.1820">
    <property type="entry name" value="alpha/beta hydrolase"/>
    <property type="match status" value="1"/>
</dbReference>
<protein>
    <submittedName>
        <fullName evidence="3">Alpha/beta hydrolase fold domain-containing protein</fullName>
    </submittedName>
</protein>
<dbReference type="EMBL" id="JBHUOQ010000004">
    <property type="protein sequence ID" value="MFD2830798.1"/>
    <property type="molecule type" value="Genomic_DNA"/>
</dbReference>
<evidence type="ECO:0000313" key="3">
    <source>
        <dbReference type="EMBL" id="MFD2830798.1"/>
    </source>
</evidence>
<keyword evidence="4" id="KW-1185">Reference proteome</keyword>
<dbReference type="GO" id="GO:0016787">
    <property type="term" value="F:hydrolase activity"/>
    <property type="evidence" value="ECO:0007669"/>
    <property type="project" value="UniProtKB-KW"/>
</dbReference>
<sequence length="325" mass="37393">MKHMLKVAAWTVSGVISLWYIIQAVIVEKRSVGSKLAEDIIKVFNFDLAEVDEEMLEKNMEHNRKEYILRDGVMRSDVTAFQDSGMKVFRVSPAEKKSTRRVLYLHGGGYVHQPSYFHWLFIDKMVRDTGLEFIVPIYPKAPEYTYRDAYKKVAALYQDLLKESDEELIFMGDSAGGGLAVGFTQWLASENMAMPKAVIIISPWLDITLENPEMAEYAKVDPMLEPYNLKIIGRIWTGDSSPDNYKVSPIQGELKGLPKIYIFVGTREICLPDTRKFVSLLEEAEAPHEYHEYPMMNHVFPQYPILEGARARREIIEILEKVEEE</sequence>